<gene>
    <name evidence="12 14" type="primary">moaA</name>
    <name evidence="14" type="ORF">EOE65_17340</name>
</gene>
<dbReference type="PROSITE" id="PS01305">
    <property type="entry name" value="MOAA_NIFB_PQQE"/>
    <property type="match status" value="1"/>
</dbReference>
<dbReference type="RefSeq" id="WP_127696086.1">
    <property type="nucleotide sequence ID" value="NZ_SACQ01000013.1"/>
</dbReference>
<feature type="binding site" evidence="12">
    <location>
        <position position="121"/>
    </location>
    <ligand>
        <name>S-adenosyl-L-methionine</name>
        <dbReference type="ChEBI" id="CHEBI:59789"/>
    </ligand>
</feature>
<sequence length="330" mass="37105">MSEPLIDPFGRKITYVRMSVTDRCDFRCVYCMDEVMTFLPKEEVLSLEEIYFVAQAFTEMGVNKIRLTGGEPLVRRGVDDLLVQIGALPGLADFCLTTNGSQLERFAATLYQAGMTRLNISLDTLNPLLFKELTRTGKLEQVLRGIDAACRHPFKRMKLNAVILKGRNDHEVIPLLEFAIARGIDISFIEEMPLGHINEHDRAATFCSSDDVRDIIEQAYQLTPSDYVTGGPSKYWQVAGSATRVGFISPHSHNFCGECNRVRVTVEGRLLLCLGNENSVDLKAELRERPGDIEHLKRVIRQAITRKPEKHHFTTDGAVDIVRFMNTTGG</sequence>
<name>A0A437Q3V6_9GAMM</name>
<keyword evidence="9 12" id="KW-0501">Molybdenum cofactor biosynthesis</keyword>
<dbReference type="PROSITE" id="PS51918">
    <property type="entry name" value="RADICAL_SAM"/>
    <property type="match status" value="1"/>
</dbReference>
<feature type="binding site" evidence="12">
    <location>
        <position position="192"/>
    </location>
    <ligand>
        <name>S-adenosyl-L-methionine</name>
        <dbReference type="ChEBI" id="CHEBI:59789"/>
    </ligand>
</feature>
<reference evidence="14 15" key="1">
    <citation type="submission" date="2019-01" db="EMBL/GenBank/DDBJ databases">
        <authorList>
            <person name="Chen W.-M."/>
        </authorList>
    </citation>
    <scope>NUCLEOTIDE SEQUENCE [LARGE SCALE GENOMIC DNA]</scope>
    <source>
        <strain evidence="14 15">HPM-16</strain>
    </source>
</reference>
<evidence type="ECO:0000256" key="12">
    <source>
        <dbReference type="HAMAP-Rule" id="MF_01225"/>
    </source>
</evidence>
<protein>
    <recommendedName>
        <fullName evidence="1 12">GTP 3',8-cyclase</fullName>
        <ecNumber evidence="1 12">4.1.99.22</ecNumber>
    </recommendedName>
    <alternativeName>
        <fullName evidence="12">Molybdenum cofactor biosynthesis protein A</fullName>
    </alternativeName>
</protein>
<evidence type="ECO:0000256" key="5">
    <source>
        <dbReference type="ARBA" id="ARBA00022741"/>
    </source>
</evidence>
<feature type="binding site" evidence="12">
    <location>
        <position position="17"/>
    </location>
    <ligand>
        <name>GTP</name>
        <dbReference type="ChEBI" id="CHEBI:37565"/>
    </ligand>
</feature>
<comment type="cofactor">
    <cofactor evidence="12">
        <name>[4Fe-4S] cluster</name>
        <dbReference type="ChEBI" id="CHEBI:49883"/>
    </cofactor>
    <text evidence="12">Binds 2 [4Fe-4S] clusters. Binds 1 [4Fe-4S] cluster coordinated with 3 cysteines and an exchangeable S-adenosyl-L-methionine and 1 [4Fe-4S] cluster coordinated with 3 cysteines and the GTP-derived substrate.</text>
</comment>
<dbReference type="GO" id="GO:0046872">
    <property type="term" value="F:metal ion binding"/>
    <property type="evidence" value="ECO:0007669"/>
    <property type="project" value="UniProtKB-KW"/>
</dbReference>
<evidence type="ECO:0000313" key="15">
    <source>
        <dbReference type="Proteomes" id="UP000282818"/>
    </source>
</evidence>
<dbReference type="Proteomes" id="UP000282818">
    <property type="component" value="Unassembled WGS sequence"/>
</dbReference>
<evidence type="ECO:0000256" key="11">
    <source>
        <dbReference type="ARBA" id="ARBA00048697"/>
    </source>
</evidence>
<feature type="binding site" evidence="12">
    <location>
        <position position="158"/>
    </location>
    <ligand>
        <name>GTP</name>
        <dbReference type="ChEBI" id="CHEBI:37565"/>
    </ligand>
</feature>
<keyword evidence="10 12" id="KW-0456">Lyase</keyword>
<evidence type="ECO:0000259" key="13">
    <source>
        <dbReference type="PROSITE" id="PS51918"/>
    </source>
</evidence>
<dbReference type="SFLD" id="SFLDG01386">
    <property type="entry name" value="main_SPASM_domain-containing"/>
    <property type="match status" value="1"/>
</dbReference>
<dbReference type="PANTHER" id="PTHR22960:SF0">
    <property type="entry name" value="MOLYBDENUM COFACTOR BIOSYNTHESIS PROTEIN 1"/>
    <property type="match status" value="1"/>
</dbReference>
<dbReference type="CDD" id="cd01335">
    <property type="entry name" value="Radical_SAM"/>
    <property type="match status" value="1"/>
</dbReference>
<keyword evidence="6 12" id="KW-0408">Iron</keyword>
<dbReference type="AlphaFoldDB" id="A0A437Q3V6"/>
<accession>A0A437Q3V6</accession>
<evidence type="ECO:0000256" key="8">
    <source>
        <dbReference type="ARBA" id="ARBA00023134"/>
    </source>
</evidence>
<feature type="binding site" evidence="12">
    <location>
        <position position="273"/>
    </location>
    <ligand>
        <name>[4Fe-4S] cluster</name>
        <dbReference type="ChEBI" id="CHEBI:49883"/>
        <label>2</label>
        <note>4Fe-4S-substrate</note>
    </ligand>
</feature>
<dbReference type="PANTHER" id="PTHR22960">
    <property type="entry name" value="MOLYBDOPTERIN COFACTOR SYNTHESIS PROTEIN A"/>
    <property type="match status" value="1"/>
</dbReference>
<evidence type="ECO:0000256" key="3">
    <source>
        <dbReference type="ARBA" id="ARBA00022691"/>
    </source>
</evidence>
<evidence type="ECO:0000313" key="14">
    <source>
        <dbReference type="EMBL" id="RVU29194.1"/>
    </source>
</evidence>
<dbReference type="NCBIfam" id="TIGR02666">
    <property type="entry name" value="moaA"/>
    <property type="match status" value="1"/>
</dbReference>
<organism evidence="14 15">
    <name type="scientific">Neptunomonas marina</name>
    <dbReference type="NCBI Taxonomy" id="1815562"/>
    <lineage>
        <taxon>Bacteria</taxon>
        <taxon>Pseudomonadati</taxon>
        <taxon>Pseudomonadota</taxon>
        <taxon>Gammaproteobacteria</taxon>
        <taxon>Oceanospirillales</taxon>
        <taxon>Oceanospirillaceae</taxon>
        <taxon>Neptunomonas</taxon>
    </lineage>
</organism>
<dbReference type="CDD" id="cd21117">
    <property type="entry name" value="Twitch_MoaA"/>
    <property type="match status" value="1"/>
</dbReference>
<dbReference type="SFLD" id="SFLDS00029">
    <property type="entry name" value="Radical_SAM"/>
    <property type="match status" value="1"/>
</dbReference>
<keyword evidence="2 12" id="KW-0004">4Fe-4S</keyword>
<dbReference type="GO" id="GO:0006777">
    <property type="term" value="P:Mo-molybdopterin cofactor biosynthetic process"/>
    <property type="evidence" value="ECO:0007669"/>
    <property type="project" value="UniProtKB-UniRule"/>
</dbReference>
<feature type="binding site" evidence="12">
    <location>
        <position position="70"/>
    </location>
    <ligand>
        <name>S-adenosyl-L-methionine</name>
        <dbReference type="ChEBI" id="CHEBI:59789"/>
    </ligand>
</feature>
<evidence type="ECO:0000256" key="10">
    <source>
        <dbReference type="ARBA" id="ARBA00023239"/>
    </source>
</evidence>
<evidence type="ECO:0000256" key="2">
    <source>
        <dbReference type="ARBA" id="ARBA00022485"/>
    </source>
</evidence>
<feature type="binding site" evidence="12">
    <location>
        <position position="66"/>
    </location>
    <ligand>
        <name>GTP</name>
        <dbReference type="ChEBI" id="CHEBI:37565"/>
    </ligand>
</feature>
<dbReference type="Gene3D" id="3.20.20.70">
    <property type="entry name" value="Aldolase class I"/>
    <property type="match status" value="1"/>
</dbReference>
<dbReference type="GO" id="GO:0005525">
    <property type="term" value="F:GTP binding"/>
    <property type="evidence" value="ECO:0007669"/>
    <property type="project" value="UniProtKB-UniRule"/>
</dbReference>
<dbReference type="Pfam" id="PF04055">
    <property type="entry name" value="Radical_SAM"/>
    <property type="match status" value="1"/>
</dbReference>
<evidence type="ECO:0000256" key="1">
    <source>
        <dbReference type="ARBA" id="ARBA00012167"/>
    </source>
</evidence>
<dbReference type="InterPro" id="IPR058240">
    <property type="entry name" value="rSAM_sf"/>
</dbReference>
<comment type="function">
    <text evidence="12">Catalyzes the cyclization of GTP to (8S)-3',8-cyclo-7,8-dihydroguanosine 5'-triphosphate.</text>
</comment>
<keyword evidence="5 12" id="KW-0547">Nucleotide-binding</keyword>
<feature type="binding site" evidence="12">
    <location>
        <position position="97"/>
    </location>
    <ligand>
        <name>GTP</name>
        <dbReference type="ChEBI" id="CHEBI:37565"/>
    </ligand>
</feature>
<evidence type="ECO:0000256" key="9">
    <source>
        <dbReference type="ARBA" id="ARBA00023150"/>
    </source>
</evidence>
<feature type="binding site" evidence="12">
    <location>
        <position position="256"/>
    </location>
    <ligand>
        <name>[4Fe-4S] cluster</name>
        <dbReference type="ChEBI" id="CHEBI:49883"/>
        <label>2</label>
        <note>4Fe-4S-substrate</note>
    </ligand>
</feature>
<keyword evidence="8 12" id="KW-0342">GTP-binding</keyword>
<keyword evidence="3 12" id="KW-0949">S-adenosyl-L-methionine</keyword>
<comment type="subunit">
    <text evidence="12">Monomer and homodimer.</text>
</comment>
<dbReference type="InterPro" id="IPR000385">
    <property type="entry name" value="MoaA_NifB_PqqE_Fe-S-bd_CS"/>
</dbReference>
<feature type="binding site" evidence="12">
    <location>
        <position position="31"/>
    </location>
    <ligand>
        <name>[4Fe-4S] cluster</name>
        <dbReference type="ChEBI" id="CHEBI:49883"/>
        <label>1</label>
        <note>4Fe-4S-S-AdoMet</note>
    </ligand>
</feature>
<dbReference type="GO" id="GO:0051539">
    <property type="term" value="F:4 iron, 4 sulfur cluster binding"/>
    <property type="evidence" value="ECO:0007669"/>
    <property type="project" value="UniProtKB-UniRule"/>
</dbReference>
<dbReference type="SMART" id="SM00729">
    <property type="entry name" value="Elp3"/>
    <property type="match status" value="1"/>
</dbReference>
<feature type="binding site" evidence="12">
    <location>
        <position position="259"/>
    </location>
    <ligand>
        <name>[4Fe-4S] cluster</name>
        <dbReference type="ChEBI" id="CHEBI:49883"/>
        <label>2</label>
        <note>4Fe-4S-substrate</note>
    </ligand>
</feature>
<dbReference type="EC" id="4.1.99.22" evidence="1 12"/>
<dbReference type="EMBL" id="SACQ01000013">
    <property type="protein sequence ID" value="RVU29194.1"/>
    <property type="molecule type" value="Genomic_DNA"/>
</dbReference>
<feature type="binding site" evidence="12">
    <location>
        <begin position="261"/>
        <end position="263"/>
    </location>
    <ligand>
        <name>GTP</name>
        <dbReference type="ChEBI" id="CHEBI:37565"/>
    </ligand>
</feature>
<dbReference type="HAMAP" id="MF_01225_B">
    <property type="entry name" value="MoaA_B"/>
    <property type="match status" value="1"/>
</dbReference>
<feature type="binding site" evidence="12">
    <location>
        <position position="30"/>
    </location>
    <ligand>
        <name>S-adenosyl-L-methionine</name>
        <dbReference type="ChEBI" id="CHEBI:59789"/>
    </ligand>
</feature>
<dbReference type="InterPro" id="IPR040064">
    <property type="entry name" value="MoaA-like"/>
</dbReference>
<keyword evidence="15" id="KW-1185">Reference proteome</keyword>
<dbReference type="InterPro" id="IPR013785">
    <property type="entry name" value="Aldolase_TIM"/>
</dbReference>
<dbReference type="InterPro" id="IPR010505">
    <property type="entry name" value="MoaA_twitch"/>
</dbReference>
<evidence type="ECO:0000256" key="4">
    <source>
        <dbReference type="ARBA" id="ARBA00022723"/>
    </source>
</evidence>
<comment type="pathway">
    <text evidence="12">Cofactor biosynthesis; molybdopterin biosynthesis.</text>
</comment>
<feature type="binding site" evidence="12">
    <location>
        <position position="28"/>
    </location>
    <ligand>
        <name>[4Fe-4S] cluster</name>
        <dbReference type="ChEBI" id="CHEBI:49883"/>
        <label>1</label>
        <note>4Fe-4S-S-AdoMet</note>
    </ligand>
</feature>
<comment type="similarity">
    <text evidence="12">Belongs to the radical SAM superfamily. MoaA family.</text>
</comment>
<dbReference type="InterPro" id="IPR006638">
    <property type="entry name" value="Elp3/MiaA/NifB-like_rSAM"/>
</dbReference>
<dbReference type="InterPro" id="IPR007197">
    <property type="entry name" value="rSAM"/>
</dbReference>
<evidence type="ECO:0000256" key="6">
    <source>
        <dbReference type="ARBA" id="ARBA00023004"/>
    </source>
</evidence>
<evidence type="ECO:0000256" key="7">
    <source>
        <dbReference type="ARBA" id="ARBA00023014"/>
    </source>
</evidence>
<keyword evidence="4 12" id="KW-0479">Metal-binding</keyword>
<keyword evidence="7 12" id="KW-0411">Iron-sulfur</keyword>
<dbReference type="InterPro" id="IPR050105">
    <property type="entry name" value="MoCo_biosynth_MoaA/MoaC"/>
</dbReference>
<dbReference type="GO" id="GO:0061798">
    <property type="term" value="F:GTP 3',8'-cyclase activity"/>
    <property type="evidence" value="ECO:0007669"/>
    <property type="project" value="UniProtKB-UniRule"/>
</dbReference>
<dbReference type="UniPathway" id="UPA00344"/>
<feature type="domain" description="Radical SAM core" evidence="13">
    <location>
        <begin position="8"/>
        <end position="225"/>
    </location>
</feature>
<dbReference type="SFLD" id="SFLDG01067">
    <property type="entry name" value="SPASM/twitch_domain_containing"/>
    <property type="match status" value="1"/>
</dbReference>
<dbReference type="InterPro" id="IPR013483">
    <property type="entry name" value="MoaA"/>
</dbReference>
<comment type="caution">
    <text evidence="14">The sequence shown here is derived from an EMBL/GenBank/DDBJ whole genome shotgun (WGS) entry which is preliminary data.</text>
</comment>
<feature type="binding site" evidence="12">
    <location>
        <position position="24"/>
    </location>
    <ligand>
        <name>[4Fe-4S] cluster</name>
        <dbReference type="ChEBI" id="CHEBI:49883"/>
        <label>1</label>
        <note>4Fe-4S-S-AdoMet</note>
    </ligand>
</feature>
<proteinExistence type="inferred from homology"/>
<comment type="catalytic activity">
    <reaction evidence="11 12">
        <text>GTP + AH2 + S-adenosyl-L-methionine = (8S)-3',8-cyclo-7,8-dihydroguanosine 5'-triphosphate + 5'-deoxyadenosine + L-methionine + A + H(+)</text>
        <dbReference type="Rhea" id="RHEA:49576"/>
        <dbReference type="ChEBI" id="CHEBI:13193"/>
        <dbReference type="ChEBI" id="CHEBI:15378"/>
        <dbReference type="ChEBI" id="CHEBI:17319"/>
        <dbReference type="ChEBI" id="CHEBI:17499"/>
        <dbReference type="ChEBI" id="CHEBI:37565"/>
        <dbReference type="ChEBI" id="CHEBI:57844"/>
        <dbReference type="ChEBI" id="CHEBI:59789"/>
        <dbReference type="ChEBI" id="CHEBI:131766"/>
        <dbReference type="EC" id="4.1.99.22"/>
    </reaction>
</comment>
<dbReference type="SFLD" id="SFLDG01383">
    <property type="entry name" value="cyclic_pyranopterin_phosphate"/>
    <property type="match status" value="1"/>
</dbReference>
<dbReference type="GO" id="GO:0061799">
    <property type="term" value="F:cyclic pyranopterin monophosphate synthase activity"/>
    <property type="evidence" value="ECO:0007669"/>
    <property type="project" value="TreeGrafter"/>
</dbReference>
<dbReference type="SUPFAM" id="SSF102114">
    <property type="entry name" value="Radical SAM enzymes"/>
    <property type="match status" value="1"/>
</dbReference>
<dbReference type="Pfam" id="PF06463">
    <property type="entry name" value="Mob_synth_C"/>
    <property type="match status" value="1"/>
</dbReference>
<dbReference type="GO" id="GO:1904047">
    <property type="term" value="F:S-adenosyl-L-methionine binding"/>
    <property type="evidence" value="ECO:0007669"/>
    <property type="project" value="UniProtKB-UniRule"/>
</dbReference>